<keyword evidence="4 8" id="KW-0812">Transmembrane</keyword>
<accession>A0AA37XH60</accession>
<dbReference type="RefSeq" id="WP_284251687.1">
    <property type="nucleotide sequence ID" value="NZ_BSUM01000001.1"/>
</dbReference>
<keyword evidence="5 8" id="KW-1133">Transmembrane helix</keyword>
<organism evidence="9 10">
    <name type="scientific">Litorihabitans aurantiacus</name>
    <dbReference type="NCBI Taxonomy" id="1930061"/>
    <lineage>
        <taxon>Bacteria</taxon>
        <taxon>Bacillati</taxon>
        <taxon>Actinomycetota</taxon>
        <taxon>Actinomycetes</taxon>
        <taxon>Micrococcales</taxon>
        <taxon>Beutenbergiaceae</taxon>
        <taxon>Litorihabitans</taxon>
    </lineage>
</organism>
<feature type="transmembrane region" description="Helical" evidence="8">
    <location>
        <begin position="26"/>
        <end position="47"/>
    </location>
</feature>
<evidence type="ECO:0000256" key="1">
    <source>
        <dbReference type="ARBA" id="ARBA00004651"/>
    </source>
</evidence>
<evidence type="ECO:0000256" key="5">
    <source>
        <dbReference type="ARBA" id="ARBA00022989"/>
    </source>
</evidence>
<dbReference type="InterPro" id="IPR039428">
    <property type="entry name" value="NUOK/Mnh_C1-like"/>
</dbReference>
<dbReference type="PANTHER" id="PTHR34583:SF2">
    <property type="entry name" value="ANTIPORTER SUBUNIT MNHC2-RELATED"/>
    <property type="match status" value="1"/>
</dbReference>
<dbReference type="InterPro" id="IPR050601">
    <property type="entry name" value="CPA3_antiporter_subunitC"/>
</dbReference>
<feature type="compositionally biased region" description="Acidic residues" evidence="7">
    <location>
        <begin position="98"/>
        <end position="112"/>
    </location>
</feature>
<dbReference type="Gene3D" id="1.10.287.3510">
    <property type="match status" value="1"/>
</dbReference>
<gene>
    <name evidence="9" type="ORF">GCM10025875_29830</name>
</gene>
<evidence type="ECO:0000256" key="3">
    <source>
        <dbReference type="ARBA" id="ARBA00022475"/>
    </source>
</evidence>
<evidence type="ECO:0000256" key="6">
    <source>
        <dbReference type="ARBA" id="ARBA00023136"/>
    </source>
</evidence>
<dbReference type="PANTHER" id="PTHR34583">
    <property type="entry name" value="ANTIPORTER SUBUNIT MNHC2-RELATED"/>
    <property type="match status" value="1"/>
</dbReference>
<proteinExistence type="inferred from homology"/>
<keyword evidence="6 8" id="KW-0472">Membrane</keyword>
<protein>
    <submittedName>
        <fullName evidence="9">Cation:proton antiporter</fullName>
    </submittedName>
</protein>
<reference evidence="9" key="1">
    <citation type="journal article" date="2014" name="Int. J. Syst. Evol. Microbiol.">
        <title>Complete genome sequence of Corynebacterium casei LMG S-19264T (=DSM 44701T), isolated from a smear-ripened cheese.</title>
        <authorList>
            <consortium name="US DOE Joint Genome Institute (JGI-PGF)"/>
            <person name="Walter F."/>
            <person name="Albersmeier A."/>
            <person name="Kalinowski J."/>
            <person name="Ruckert C."/>
        </authorList>
    </citation>
    <scope>NUCLEOTIDE SEQUENCE</scope>
    <source>
        <strain evidence="9">NBRC 112290</strain>
    </source>
</reference>
<evidence type="ECO:0000256" key="2">
    <source>
        <dbReference type="ARBA" id="ARBA00010388"/>
    </source>
</evidence>
<keyword evidence="3" id="KW-1003">Cell membrane</keyword>
<evidence type="ECO:0000256" key="8">
    <source>
        <dbReference type="SAM" id="Phobius"/>
    </source>
</evidence>
<evidence type="ECO:0000256" key="7">
    <source>
        <dbReference type="SAM" id="MobiDB-lite"/>
    </source>
</evidence>
<feature type="region of interest" description="Disordered" evidence="7">
    <location>
        <begin position="98"/>
        <end position="125"/>
    </location>
</feature>
<dbReference type="GO" id="GO:0005886">
    <property type="term" value="C:plasma membrane"/>
    <property type="evidence" value="ECO:0007669"/>
    <property type="project" value="UniProtKB-SubCell"/>
</dbReference>
<evidence type="ECO:0000313" key="9">
    <source>
        <dbReference type="EMBL" id="GMA32991.1"/>
    </source>
</evidence>
<evidence type="ECO:0000256" key="4">
    <source>
        <dbReference type="ARBA" id="ARBA00022692"/>
    </source>
</evidence>
<comment type="caution">
    <text evidence="9">The sequence shown here is derived from an EMBL/GenBank/DDBJ whole genome shotgun (WGS) entry which is preliminary data.</text>
</comment>
<evidence type="ECO:0000313" key="10">
    <source>
        <dbReference type="Proteomes" id="UP001157161"/>
    </source>
</evidence>
<dbReference type="Proteomes" id="UP001157161">
    <property type="component" value="Unassembled WGS sequence"/>
</dbReference>
<dbReference type="AlphaFoldDB" id="A0AA37XH60"/>
<reference evidence="9" key="2">
    <citation type="submission" date="2023-02" db="EMBL/GenBank/DDBJ databases">
        <authorList>
            <person name="Sun Q."/>
            <person name="Mori K."/>
        </authorList>
    </citation>
    <scope>NUCLEOTIDE SEQUENCE</scope>
    <source>
        <strain evidence="9">NBRC 112290</strain>
    </source>
</reference>
<sequence>MIIAIATGVLVAGAVYLFSRREMLRVILGFVLLSHAVNLTIIASGGTSRRGEPLGSDLDPATTADPLPQAFVLTAIVIAFAITIVMLVMAVTGRHDDDLADASDDDPAETDGDDRATTTAEEGAA</sequence>
<feature type="transmembrane region" description="Helical" evidence="8">
    <location>
        <begin position="67"/>
        <end position="91"/>
    </location>
</feature>
<keyword evidence="10" id="KW-1185">Reference proteome</keyword>
<dbReference type="Pfam" id="PF00420">
    <property type="entry name" value="Oxidored_q2"/>
    <property type="match status" value="1"/>
</dbReference>
<name>A0AA37XH60_9MICO</name>
<comment type="subcellular location">
    <subcellularLocation>
        <location evidence="1">Cell membrane</location>
        <topology evidence="1">Multi-pass membrane protein</topology>
    </subcellularLocation>
</comment>
<dbReference type="EMBL" id="BSUM01000001">
    <property type="protein sequence ID" value="GMA32991.1"/>
    <property type="molecule type" value="Genomic_DNA"/>
</dbReference>
<comment type="similarity">
    <text evidence="2">Belongs to the CPA3 antiporters (TC 2.A.63) subunit C family.</text>
</comment>